<name>A0ABK0LPF0_RAT</name>
<dbReference type="RGD" id="1307501">
    <property type="gene designation" value="Cmtm2a"/>
</dbReference>
<dbReference type="Ensembl" id="ENSRNOT00000128589.1">
    <property type="protein sequence ID" value="ENSRNOP00000106456.1"/>
    <property type="gene ID" value="ENSRNOG00000025420.7"/>
</dbReference>
<feature type="transmembrane region" description="Helical" evidence="1">
    <location>
        <begin position="136"/>
        <end position="153"/>
    </location>
</feature>
<evidence type="ECO:0000313" key="2">
    <source>
        <dbReference type="Ensembl" id="ENSRNOP00000106456.1"/>
    </source>
</evidence>
<reference evidence="2" key="3">
    <citation type="submission" date="2025-09" db="UniProtKB">
        <authorList>
            <consortium name="Ensembl"/>
        </authorList>
    </citation>
    <scope>IDENTIFICATION</scope>
    <source>
        <strain evidence="2">Brown Norway</strain>
    </source>
</reference>
<reference evidence="2" key="1">
    <citation type="submission" date="2024-01" db="EMBL/GenBank/DDBJ databases">
        <title>GRCr8: a new rat reference genome assembly contstructed from accurate long reads and long range scaffolding.</title>
        <authorList>
            <person name="Doris P.A."/>
            <person name="Kalbfleisch T."/>
            <person name="Li K."/>
            <person name="Howe K."/>
            <person name="Wood J."/>
        </authorList>
    </citation>
    <scope>NUCLEOTIDE SEQUENCE [LARGE SCALE GENOMIC DNA]</scope>
    <source>
        <strain evidence="2">Brown Norway</strain>
    </source>
</reference>
<feature type="transmembrane region" description="Helical" evidence="1">
    <location>
        <begin position="100"/>
        <end position="124"/>
    </location>
</feature>
<keyword evidence="3" id="KW-1185">Reference proteome</keyword>
<sequence>MASGIRYAFRPKGAQRKEDTTPKKGIRRYLFELKEGNKQFWLSGHAVTKLITLGCIITALDYFESMLPHPVLVLVLSMEVAIYIFFIFLNTFAINRYITFIFWPMTDLLNSLFSCVFLAGSVFFAFKARRTLPKPYLTAMVITVASMTFFIMAQAHEPYIVITGLEVTIILFLIALYMCRLDKMVR</sequence>
<organism evidence="2 3">
    <name type="scientific">Rattus norvegicus</name>
    <name type="common">Rat</name>
    <dbReference type="NCBI Taxonomy" id="10116"/>
    <lineage>
        <taxon>Eukaryota</taxon>
        <taxon>Metazoa</taxon>
        <taxon>Chordata</taxon>
        <taxon>Craniata</taxon>
        <taxon>Vertebrata</taxon>
        <taxon>Euteleostomi</taxon>
        <taxon>Mammalia</taxon>
        <taxon>Eutheria</taxon>
        <taxon>Euarchontoglires</taxon>
        <taxon>Glires</taxon>
        <taxon>Rodentia</taxon>
        <taxon>Myomorpha</taxon>
        <taxon>Muroidea</taxon>
        <taxon>Muridae</taxon>
        <taxon>Murinae</taxon>
        <taxon>Rattus</taxon>
    </lineage>
</organism>
<evidence type="ECO:0000313" key="3">
    <source>
        <dbReference type="Proteomes" id="UP000002494"/>
    </source>
</evidence>
<accession>A0ABK0LPF0</accession>
<dbReference type="GeneTree" id="ENSGT00390000005715"/>
<keyword evidence="1" id="KW-0472">Membrane</keyword>
<keyword evidence="1" id="KW-0812">Transmembrane</keyword>
<proteinExistence type="predicted"/>
<keyword evidence="1" id="KW-1133">Transmembrane helix</keyword>
<feature type="transmembrane region" description="Helical" evidence="1">
    <location>
        <begin position="72"/>
        <end position="94"/>
    </location>
</feature>
<protein>
    <submittedName>
        <fullName evidence="2">CKLF-like MARVEL transmembrane domain containing 2A</fullName>
    </submittedName>
</protein>
<gene>
    <name evidence="2" type="primary">Cmtm2a</name>
</gene>
<feature type="transmembrane region" description="Helical" evidence="1">
    <location>
        <begin position="159"/>
        <end position="179"/>
    </location>
</feature>
<reference evidence="2" key="2">
    <citation type="submission" date="2025-08" db="UniProtKB">
        <authorList>
            <consortium name="Ensembl"/>
        </authorList>
    </citation>
    <scope>IDENTIFICATION</scope>
    <source>
        <strain evidence="2">Brown Norway</strain>
    </source>
</reference>
<evidence type="ECO:0000256" key="1">
    <source>
        <dbReference type="SAM" id="Phobius"/>
    </source>
</evidence>
<dbReference type="Proteomes" id="UP000002494">
    <property type="component" value="Chromosome 19"/>
</dbReference>